<dbReference type="Pfam" id="PF13828">
    <property type="entry name" value="DUF4190"/>
    <property type="match status" value="1"/>
</dbReference>
<keyword evidence="2" id="KW-0812">Transmembrane</keyword>
<organism evidence="4 5">
    <name type="scientific">Mycobacterium gordonae</name>
    <dbReference type="NCBI Taxonomy" id="1778"/>
    <lineage>
        <taxon>Bacteria</taxon>
        <taxon>Bacillati</taxon>
        <taxon>Actinomycetota</taxon>
        <taxon>Actinomycetes</taxon>
        <taxon>Mycobacteriales</taxon>
        <taxon>Mycobacteriaceae</taxon>
        <taxon>Mycobacterium</taxon>
    </lineage>
</organism>
<keyword evidence="2" id="KW-0472">Membrane</keyword>
<sequence length="162" mass="16264">PPMAGYPPPNPALGYPPNPAADYPPPSPPFGYTPPGYQPYGAAPQGFGDAASYPPPPPPPGPYGSYPGGYFPGPDYGGGYAGGYGAMQTGTNTMAIISLVSGIVGIFCCVGSVVGIACGMVGINQIKQTREDGFGLAVAGIVISAATLLVYFVAVMFSLGSH</sequence>
<dbReference type="EMBL" id="LKTM01000115">
    <property type="protein sequence ID" value="KQH79089.1"/>
    <property type="molecule type" value="Genomic_DNA"/>
</dbReference>
<proteinExistence type="predicted"/>
<protein>
    <recommendedName>
        <fullName evidence="3">DUF4190 domain-containing protein</fullName>
    </recommendedName>
</protein>
<reference evidence="4 5" key="1">
    <citation type="submission" date="2015-10" db="EMBL/GenBank/DDBJ databases">
        <title>Mycobacterium gordonae draft genome assembly.</title>
        <authorList>
            <person name="Ustinova V."/>
            <person name="Smirnova T."/>
            <person name="Blagodatskikh K."/>
            <person name="Varlamov D."/>
            <person name="Larionova E."/>
            <person name="Chernousova L."/>
        </authorList>
    </citation>
    <scope>NUCLEOTIDE SEQUENCE [LARGE SCALE GENOMIC DNA]</scope>
    <source>
        <strain evidence="4 5">CTRI 14-8773</strain>
    </source>
</reference>
<feature type="compositionally biased region" description="Pro residues" evidence="1">
    <location>
        <begin position="53"/>
        <end position="62"/>
    </location>
</feature>
<evidence type="ECO:0000256" key="1">
    <source>
        <dbReference type="SAM" id="MobiDB-lite"/>
    </source>
</evidence>
<evidence type="ECO:0000313" key="4">
    <source>
        <dbReference type="EMBL" id="KQH79089.1"/>
    </source>
</evidence>
<feature type="transmembrane region" description="Helical" evidence="2">
    <location>
        <begin position="134"/>
        <end position="159"/>
    </location>
</feature>
<feature type="compositionally biased region" description="Pro residues" evidence="1">
    <location>
        <begin position="1"/>
        <end position="32"/>
    </location>
</feature>
<feature type="transmembrane region" description="Helical" evidence="2">
    <location>
        <begin position="94"/>
        <end position="122"/>
    </location>
</feature>
<accession>A0A0Q2LSY6</accession>
<dbReference type="Proteomes" id="UP000051677">
    <property type="component" value="Unassembled WGS sequence"/>
</dbReference>
<dbReference type="InterPro" id="IPR025241">
    <property type="entry name" value="DUF4190"/>
</dbReference>
<dbReference type="STRING" id="1778.A9W97_19190"/>
<gene>
    <name evidence="4" type="ORF">AO501_07750</name>
</gene>
<dbReference type="RefSeq" id="WP_055578021.1">
    <property type="nucleotide sequence ID" value="NZ_LKTM01000115.1"/>
</dbReference>
<feature type="region of interest" description="Disordered" evidence="1">
    <location>
        <begin position="1"/>
        <end position="66"/>
    </location>
</feature>
<comment type="caution">
    <text evidence="4">The sequence shown here is derived from an EMBL/GenBank/DDBJ whole genome shotgun (WGS) entry which is preliminary data.</text>
</comment>
<evidence type="ECO:0000313" key="5">
    <source>
        <dbReference type="Proteomes" id="UP000051677"/>
    </source>
</evidence>
<name>A0A0Q2LSY6_MYCGO</name>
<evidence type="ECO:0000259" key="3">
    <source>
        <dbReference type="Pfam" id="PF13828"/>
    </source>
</evidence>
<keyword evidence="2" id="KW-1133">Transmembrane helix</keyword>
<feature type="non-terminal residue" evidence="4">
    <location>
        <position position="1"/>
    </location>
</feature>
<dbReference type="AlphaFoldDB" id="A0A0Q2LSY6"/>
<feature type="domain" description="DUF4190" evidence="3">
    <location>
        <begin position="94"/>
        <end position="153"/>
    </location>
</feature>
<evidence type="ECO:0000256" key="2">
    <source>
        <dbReference type="SAM" id="Phobius"/>
    </source>
</evidence>